<keyword evidence="8 12" id="KW-0175">Coiled coil</keyword>
<evidence type="ECO:0000313" key="15">
    <source>
        <dbReference type="EMBL" id="PIA97352.1"/>
    </source>
</evidence>
<evidence type="ECO:0000256" key="2">
    <source>
        <dbReference type="ARBA" id="ARBA00004286"/>
    </source>
</evidence>
<feature type="compositionally biased region" description="Acidic residues" evidence="13">
    <location>
        <begin position="52"/>
        <end position="61"/>
    </location>
</feature>
<evidence type="ECO:0000313" key="16">
    <source>
        <dbReference type="EMBL" id="WPA98221.1"/>
    </source>
</evidence>
<keyword evidence="9" id="KW-0233">DNA recombination</keyword>
<feature type="region of interest" description="Disordered" evidence="13">
    <location>
        <begin position="529"/>
        <end position="549"/>
    </location>
</feature>
<dbReference type="Proteomes" id="UP000230605">
    <property type="component" value="Chromosome 2"/>
</dbReference>
<organism evidence="15 17">
    <name type="scientific">Cercospora beticola</name>
    <name type="common">Sugarbeet leaf spot fungus</name>
    <dbReference type="NCBI Taxonomy" id="122368"/>
    <lineage>
        <taxon>Eukaryota</taxon>
        <taxon>Fungi</taxon>
        <taxon>Dikarya</taxon>
        <taxon>Ascomycota</taxon>
        <taxon>Pezizomycotina</taxon>
        <taxon>Dothideomycetes</taxon>
        <taxon>Dothideomycetidae</taxon>
        <taxon>Mycosphaerellales</taxon>
        <taxon>Mycosphaerellaceae</taxon>
        <taxon>Cercospora</taxon>
    </lineage>
</organism>
<dbReference type="Pfam" id="PF02463">
    <property type="entry name" value="SMC_N"/>
    <property type="match status" value="1"/>
</dbReference>
<dbReference type="PANTHER" id="PTHR19306">
    <property type="entry name" value="STRUCTURAL MAINTENANCE OF CHROMOSOMES 5,6 SMC5, SMC6"/>
    <property type="match status" value="1"/>
</dbReference>
<dbReference type="OrthoDB" id="10072614at2759"/>
<feature type="compositionally biased region" description="Basic and acidic residues" evidence="13">
    <location>
        <begin position="529"/>
        <end position="539"/>
    </location>
</feature>
<keyword evidence="4" id="KW-0158">Chromosome</keyword>
<dbReference type="Gene3D" id="3.40.50.300">
    <property type="entry name" value="P-loop containing nucleotide triphosphate hydrolases"/>
    <property type="match status" value="2"/>
</dbReference>
<dbReference type="AlphaFoldDB" id="A0A2G5HYN2"/>
<keyword evidence="5" id="KW-0547">Nucleotide-binding</keyword>
<feature type="coiled-coil region" evidence="12">
    <location>
        <begin position="942"/>
        <end position="969"/>
    </location>
</feature>
<evidence type="ECO:0000256" key="3">
    <source>
        <dbReference type="ARBA" id="ARBA00006793"/>
    </source>
</evidence>
<evidence type="ECO:0000256" key="5">
    <source>
        <dbReference type="ARBA" id="ARBA00022741"/>
    </source>
</evidence>
<feature type="region of interest" description="Disordered" evidence="13">
    <location>
        <begin position="1"/>
        <end position="95"/>
    </location>
</feature>
<dbReference type="GO" id="GO:0030915">
    <property type="term" value="C:Smc5-Smc6 complex"/>
    <property type="evidence" value="ECO:0007669"/>
    <property type="project" value="TreeGrafter"/>
</dbReference>
<evidence type="ECO:0000256" key="4">
    <source>
        <dbReference type="ARBA" id="ARBA00022454"/>
    </source>
</evidence>
<proteinExistence type="inferred from homology"/>
<comment type="similarity">
    <text evidence="3">Belongs to the SMC family. SMC6 subfamily.</text>
</comment>
<feature type="compositionally biased region" description="Acidic residues" evidence="13">
    <location>
        <begin position="11"/>
        <end position="21"/>
    </location>
</feature>
<feature type="coiled-coil region" evidence="12">
    <location>
        <begin position="289"/>
        <end position="390"/>
    </location>
</feature>
<reference evidence="16 18" key="2">
    <citation type="submission" date="2023-09" db="EMBL/GenBank/DDBJ databases">
        <title>Complete-Gapless Cercospora beticola genome.</title>
        <authorList>
            <person name="Wyatt N.A."/>
            <person name="Spanner R.E."/>
            <person name="Bolton M.D."/>
        </authorList>
    </citation>
    <scope>NUCLEOTIDE SEQUENCE [LARGE SCALE GENOMIC DNA]</scope>
    <source>
        <strain evidence="16">Cb09-40</strain>
    </source>
</reference>
<dbReference type="PANTHER" id="PTHR19306:SF6">
    <property type="entry name" value="STRUCTURAL MAINTENANCE OF CHROMOSOMES PROTEIN 6"/>
    <property type="match status" value="1"/>
</dbReference>
<keyword evidence="18" id="KW-1185">Reference proteome</keyword>
<evidence type="ECO:0000256" key="6">
    <source>
        <dbReference type="ARBA" id="ARBA00022763"/>
    </source>
</evidence>
<feature type="compositionally biased region" description="Acidic residues" evidence="13">
    <location>
        <begin position="86"/>
        <end position="95"/>
    </location>
</feature>
<dbReference type="SUPFAM" id="SSF52540">
    <property type="entry name" value="P-loop containing nucleoside triphosphate hydrolases"/>
    <property type="match status" value="1"/>
</dbReference>
<name>A0A2G5HYN2_CERBT</name>
<dbReference type="InterPro" id="IPR003395">
    <property type="entry name" value="RecF/RecN/SMC_N"/>
</dbReference>
<dbReference type="EMBL" id="LKMD01000102">
    <property type="protein sequence ID" value="PIA97352.1"/>
    <property type="molecule type" value="Genomic_DNA"/>
</dbReference>
<evidence type="ECO:0000259" key="14">
    <source>
        <dbReference type="Pfam" id="PF02463"/>
    </source>
</evidence>
<keyword evidence="10" id="KW-0234">DNA repair</keyword>
<dbReference type="InterPro" id="IPR027417">
    <property type="entry name" value="P-loop_NTPase"/>
</dbReference>
<dbReference type="GO" id="GO:0005634">
    <property type="term" value="C:nucleus"/>
    <property type="evidence" value="ECO:0007669"/>
    <property type="project" value="UniProtKB-SubCell"/>
</dbReference>
<evidence type="ECO:0000256" key="1">
    <source>
        <dbReference type="ARBA" id="ARBA00004123"/>
    </source>
</evidence>
<evidence type="ECO:0000256" key="13">
    <source>
        <dbReference type="SAM" id="MobiDB-lite"/>
    </source>
</evidence>
<sequence length="1166" mass="131360">MAGRKRSRDPDDVDGDSEIEIESATSSFRQNDANHKRTKVAMAQAMGSSVVSEEEEDDYEEVLMAGSDDPGDGESDIDYTLRQDSSDNEQEDDEVDEIKATQFVEKKLREHKENVPAESGVIEMVYMRNFMCHSNLTIELGPLINFIIGHNGSGKSAVLTALQISLGNKASGTNRAKSLKDMIKAGTDSGMVGVKIKNQGENAYKPELYGETLTVERHFTKSGSTTFKLKSTEGRIITTKKGDLDDVLDHFALQMDNPINVLTQDLARAFLAGSTPAEKYRFFIKGTQLETLDGDYNILEEHLDGTEAQLLTREEMIAELRQKEVEAAGRVKRAERARTLEDKWHHVARQHAWAQVGDAEATLEHYESNVNKAREQLEHHEQIAEEAGVRFDSEDTAVEAAKRGVEAHQEALRPLTDAHAAANEKFTANKAELMKLVAEERTIKENIKAHKKEINRLDAELGEERQRLAEAHGDAHQQRLAKLDELKEAAKQAKQALDAHKAKLPDLTQAVKAAQEALQHADAPVKAAEQEEARRRTARDQVTQQQTRKWAPYHPKMEALCHAIDRETRFRTKPVGPMGLHVQLIKPQWGSLIEKTFGNSLDSFVVTSKYDQELLQSLSNRVGCPANSIIMARGAFDTAGHEPEDDSDTILRVLRIDDPIVKQALVINHGCEQTVLIEDIDAGKSYMFDSGRRKNVRAVLTMARRAGDGQRWEWSRAGEQKASGVQGWNGRTRMVTDRQQEIELRQKEHQTAQQALEHARQDRKAAQLALNQAKQAVEKHKREVNALNIRHQEADDDVDGLQNEIDANIPQDGRLQELENQLREVKAELEGAKAAMEDAMGARANLNDKGREFKDAVDEAQEALDKEQVLIQRAEQRLQKCEDDRREALYAKNAALDDVNRYKEHLERTQQKVLDQKAVVDDWTSEARQTSERVGIEDGQTIESLGQQLSRLQEDIKKAQRQQGGSREELVAAHLKAHNALTEAKNETKMMKQTADTLKSTLTERRRRWGLFRKYISMRTRIQFNYLLSERNFRGRVLLDHAEKKLDIHVEPDMTKASDSGRQAKTLSGGEKSFSTICLLLSIWEAMGSPIRCLDEFDVYMDSVNRAQSMGLMIQTARRSVGRQFILITPQSMSNVDLGDDVHVHKMADPERRREPGQTALNFGAA</sequence>
<keyword evidence="6" id="KW-0227">DNA damage</keyword>
<gene>
    <name evidence="15" type="ORF">CB0940_05651</name>
    <name evidence="16" type="ORF">RHO25_002833</name>
</gene>
<dbReference type="EMBL" id="CP134185">
    <property type="protein sequence ID" value="WPA98221.1"/>
    <property type="molecule type" value="Genomic_DNA"/>
</dbReference>
<dbReference type="GO" id="GO:0000724">
    <property type="term" value="P:double-strand break repair via homologous recombination"/>
    <property type="evidence" value="ECO:0007669"/>
    <property type="project" value="TreeGrafter"/>
</dbReference>
<dbReference type="GO" id="GO:0035861">
    <property type="term" value="C:site of double-strand break"/>
    <property type="evidence" value="ECO:0007669"/>
    <property type="project" value="TreeGrafter"/>
</dbReference>
<evidence type="ECO:0000313" key="18">
    <source>
        <dbReference type="Proteomes" id="UP001302367"/>
    </source>
</evidence>
<evidence type="ECO:0000256" key="9">
    <source>
        <dbReference type="ARBA" id="ARBA00023172"/>
    </source>
</evidence>
<reference evidence="15 17" key="1">
    <citation type="submission" date="2015-10" db="EMBL/GenBank/DDBJ databases">
        <title>The cercosporin biosynthetic gene cluster was horizontally transferred to several fungal lineages and shown to be expanded in Cercospora beticola based on microsynteny with recipient genomes.</title>
        <authorList>
            <person name="De Jonge R."/>
            <person name="Ebert M.K."/>
            <person name="Suttle J.C."/>
            <person name="Jurick Ii W.M."/>
            <person name="Secor G.A."/>
            <person name="Thomma B.P."/>
            <person name="Van De Peer Y."/>
            <person name="Bolton M.D."/>
        </authorList>
    </citation>
    <scope>NUCLEOTIDE SEQUENCE [LARGE SCALE GENOMIC DNA]</scope>
    <source>
        <strain evidence="15 17">09-40</strain>
    </source>
</reference>
<accession>A0A2G5HYN2</accession>
<feature type="coiled-coil region" evidence="12">
    <location>
        <begin position="742"/>
        <end position="912"/>
    </location>
</feature>
<keyword evidence="11" id="KW-0539">Nucleus</keyword>
<keyword evidence="7" id="KW-0067">ATP-binding</keyword>
<evidence type="ECO:0000256" key="7">
    <source>
        <dbReference type="ARBA" id="ARBA00022840"/>
    </source>
</evidence>
<evidence type="ECO:0000256" key="11">
    <source>
        <dbReference type="ARBA" id="ARBA00023242"/>
    </source>
</evidence>
<evidence type="ECO:0000256" key="8">
    <source>
        <dbReference type="ARBA" id="ARBA00023054"/>
    </source>
</evidence>
<dbReference type="Proteomes" id="UP001302367">
    <property type="component" value="Chromosome 2"/>
</dbReference>
<evidence type="ECO:0000256" key="10">
    <source>
        <dbReference type="ARBA" id="ARBA00023204"/>
    </source>
</evidence>
<feature type="domain" description="RecF/RecN/SMC N-terminal" evidence="14">
    <location>
        <begin position="123"/>
        <end position="1131"/>
    </location>
</feature>
<comment type="subcellular location">
    <subcellularLocation>
        <location evidence="2">Chromosome</location>
    </subcellularLocation>
    <subcellularLocation>
        <location evidence="1">Nucleus</location>
    </subcellularLocation>
</comment>
<dbReference type="GO" id="GO:0005524">
    <property type="term" value="F:ATP binding"/>
    <property type="evidence" value="ECO:0007669"/>
    <property type="project" value="UniProtKB-KW"/>
</dbReference>
<protein>
    <submittedName>
        <fullName evidence="15">Structural maintenance of chromosomes protein 6</fullName>
    </submittedName>
</protein>
<evidence type="ECO:0000313" key="17">
    <source>
        <dbReference type="Proteomes" id="UP000230605"/>
    </source>
</evidence>
<dbReference type="GO" id="GO:0003697">
    <property type="term" value="F:single-stranded DNA binding"/>
    <property type="evidence" value="ECO:0007669"/>
    <property type="project" value="TreeGrafter"/>
</dbReference>
<dbReference type="GO" id="GO:0003684">
    <property type="term" value="F:damaged DNA binding"/>
    <property type="evidence" value="ECO:0007669"/>
    <property type="project" value="TreeGrafter"/>
</dbReference>
<evidence type="ECO:0000256" key="12">
    <source>
        <dbReference type="SAM" id="Coils"/>
    </source>
</evidence>